<dbReference type="InterPro" id="IPR011990">
    <property type="entry name" value="TPR-like_helical_dom_sf"/>
</dbReference>
<evidence type="ECO:0000259" key="1">
    <source>
        <dbReference type="Pfam" id="PF12770"/>
    </source>
</evidence>
<gene>
    <name evidence="2" type="ORF">FANTH_6062</name>
</gene>
<dbReference type="Gene3D" id="3.40.50.720">
    <property type="entry name" value="NAD(P)-binding Rossmann-like Domain"/>
    <property type="match status" value="1"/>
</dbReference>
<dbReference type="Gene3D" id="1.25.40.10">
    <property type="entry name" value="Tetratricopeptide repeat domain"/>
    <property type="match status" value="1"/>
</dbReference>
<dbReference type="InterPro" id="IPR024983">
    <property type="entry name" value="CHAT_dom"/>
</dbReference>
<name>A0A8H4ZKR4_9HYPO</name>
<evidence type="ECO:0000313" key="2">
    <source>
        <dbReference type="EMBL" id="KAF5248132.1"/>
    </source>
</evidence>
<keyword evidence="3" id="KW-1185">Reference proteome</keyword>
<dbReference type="Proteomes" id="UP000573603">
    <property type="component" value="Unassembled WGS sequence"/>
</dbReference>
<proteinExistence type="predicted"/>
<dbReference type="Pfam" id="PF12770">
    <property type="entry name" value="CHAT"/>
    <property type="match status" value="1"/>
</dbReference>
<organism evidence="2 3">
    <name type="scientific">Fusarium anthophilum</name>
    <dbReference type="NCBI Taxonomy" id="48485"/>
    <lineage>
        <taxon>Eukaryota</taxon>
        <taxon>Fungi</taxon>
        <taxon>Dikarya</taxon>
        <taxon>Ascomycota</taxon>
        <taxon>Pezizomycotina</taxon>
        <taxon>Sordariomycetes</taxon>
        <taxon>Hypocreomycetidae</taxon>
        <taxon>Hypocreales</taxon>
        <taxon>Nectriaceae</taxon>
        <taxon>Fusarium</taxon>
        <taxon>Fusarium fujikuroi species complex</taxon>
    </lineage>
</organism>
<evidence type="ECO:0000313" key="3">
    <source>
        <dbReference type="Proteomes" id="UP000573603"/>
    </source>
</evidence>
<comment type="caution">
    <text evidence="2">The sequence shown here is derived from an EMBL/GenBank/DDBJ whole genome shotgun (WGS) entry which is preliminary data.</text>
</comment>
<reference evidence="2 3" key="1">
    <citation type="journal article" date="2020" name="BMC Genomics">
        <title>Correction to: Identification and distribution of gene clusters required for synthesis of sphingolipid metabolism inhibitors in diverse species of the filamentous fungus Fusarium.</title>
        <authorList>
            <person name="Kim H.S."/>
            <person name="Lohmar J.M."/>
            <person name="Busman M."/>
            <person name="Brown D.W."/>
            <person name="Naumann T.A."/>
            <person name="Divon H.H."/>
            <person name="Lysoe E."/>
            <person name="Uhlig S."/>
            <person name="Proctor R.H."/>
        </authorList>
    </citation>
    <scope>NUCLEOTIDE SEQUENCE [LARGE SCALE GENOMIC DNA]</scope>
    <source>
        <strain evidence="2 3">NRRL 25214</strain>
    </source>
</reference>
<dbReference type="EMBL" id="JABEVY010000135">
    <property type="protein sequence ID" value="KAF5248132.1"/>
    <property type="molecule type" value="Genomic_DNA"/>
</dbReference>
<sequence length="1425" mass="160513">MDRVQYRSSENLQQYLQDICDDQEEIPAHDIELDISTLVGNGTPQEIRYAINLCRCIDEYEEGEQIKQTDTLIEYFLNSPIIDDPEALEQAIELSAELYRDQSVASDRRLLTYRANNYAKALGHRYWQQGNREDLDESIRLSEEAVAASSQAMSILSSPIGTVQQRPGLEVHALTTLAARLEELFQLTGSLESLDRSINIMESLVAAVHGPNWESSRTEWLGNLAASIQRRYEQNEGEGTEDIDRAIKISQEALQMMDENDDRRPKMLYTLANALGGRAIATNQTDILEECIRLLREAHDTTPAKDTRKVEVCCNLALRLLQRNKASDINEAVSLAESTLGYIHTNHPIRPHLQNLLGALYYEQFTKSSSTEAALKVLEISWQALLNSHYPSVLYRVQAGRRILHLCCEMKNWLAAYEAAIATIELIPKLSMREIRTSDRQRLLSKEDVAGFSSDAAAAALNAGKGGFEVIRLLEMGRGSLASSVAELRTDITSLRREYPEMAEQFVGLQDQLQIHSPGQHHASQEFDALLNVIRQKPGFEDFLMPPSNENILHAAADGPIIMLNQSEYRSGVDAILIERDNVRIMNLSISHHDINMPPGRLQDKPFLERLWRSVAKPIFEGLGIGLPSPGISLPRIWWIPTGTLSRLPFHAAGCHFTPFADSVLDRAVSSYSSSIKAILETRARSSWLPEPRKDEAILIAMSNTPGCSTLQYAIEEVQKIEKLFSANGFITTVLSNDKAQKPSIFQLLETCAMFHFAGHAMEDLLNPLHSTLLLHDNERDPMTVESLLEDESIHLVAAYQLAGFRHVIGSLWPIEDETTNPSHIVVRDHSKLKKTLLDLGVSEEIQQAQLIVVTGSSRDVPTVRSLLLNDPEIIFSGITSTWKLRFNPFHPIAMDDATITGDSAVAVMQALKDLVSTNSISNSPIYAPISSTGHGSRRHQPLSLIPLYWWLLKEAQTDTAALERVTREAATEKQSGLGGYVMLRPPLLTDGEMKGTKNVRVGWIREDNVLRKSDEQETGIRVGYTISRMDLARWMFEELVQGDLQGWNGNRDLKQEAREEKAKNVLKLCGFIQERPPLARHEILSEMRGQMETYYRRDLYMESVTRIRQPCPLPTDACSASDQTKVKDISPRHLEACCNKTVPIYIVPGAKSCSLLHCALHNWLYKKWYLRYRNDIEYYQFIAKLFYPCTPPPDTPTASLVTLINDLHGRICDQVATYQREVVTLPPPSLSGGPHFRDQELLILQSLFKAVTIILLEDNFNIRVTDVGKLPVLIALTGEDSGLSQQLNFKSISHHVTKVISDTEVQVPLHIAIDFIKAQNQRETAVFGPQPDPVKSTLGFRNELSLFNKDLLDIVSSLGGGDELIEGPSSTWVDTTIHTGWPRVMALDDKRVYQWEEERYRWRMLRQLAGFSLGYVRISRRKSI</sequence>
<protein>
    <recommendedName>
        <fullName evidence="1">CHAT domain-containing protein</fullName>
    </recommendedName>
</protein>
<feature type="domain" description="CHAT" evidence="1">
    <location>
        <begin position="606"/>
        <end position="788"/>
    </location>
</feature>
<accession>A0A8H4ZKR4</accession>